<dbReference type="GO" id="GO:0006412">
    <property type="term" value="P:translation"/>
    <property type="evidence" value="ECO:0007669"/>
    <property type="project" value="InterPro"/>
</dbReference>
<accession>A0A2G5DF66</accession>
<dbReference type="HAMAP" id="MF_01310">
    <property type="entry name" value="Ribosomal_uS11"/>
    <property type="match status" value="1"/>
</dbReference>
<name>A0A2G5DF66_AQUCA</name>
<dbReference type="Pfam" id="PF00411">
    <property type="entry name" value="Ribosomal_S11"/>
    <property type="match status" value="1"/>
</dbReference>
<dbReference type="FunCoup" id="A0A2G5DF66">
    <property type="interactions" value="452"/>
</dbReference>
<organism evidence="4 5">
    <name type="scientific">Aquilegia coerulea</name>
    <name type="common">Rocky mountain columbine</name>
    <dbReference type="NCBI Taxonomy" id="218851"/>
    <lineage>
        <taxon>Eukaryota</taxon>
        <taxon>Viridiplantae</taxon>
        <taxon>Streptophyta</taxon>
        <taxon>Embryophyta</taxon>
        <taxon>Tracheophyta</taxon>
        <taxon>Spermatophyta</taxon>
        <taxon>Magnoliopsida</taxon>
        <taxon>Ranunculales</taxon>
        <taxon>Ranunculaceae</taxon>
        <taxon>Thalictroideae</taxon>
        <taxon>Aquilegia</taxon>
    </lineage>
</organism>
<dbReference type="STRING" id="218851.A0A2G5DF66"/>
<dbReference type="InterPro" id="IPR001971">
    <property type="entry name" value="Ribosomal_uS11"/>
</dbReference>
<dbReference type="InParanoid" id="A0A2G5DF66"/>
<dbReference type="Gene3D" id="3.30.160.190">
    <property type="entry name" value="atu1810 like domain"/>
    <property type="match status" value="1"/>
</dbReference>
<dbReference type="InterPro" id="IPR038532">
    <property type="entry name" value="NDUFS4-like_sf"/>
</dbReference>
<sequence>MVNSLATLQRSLKSVLFTTNSSSSLSSTSSLLRSVLLSSRSFATDSGIPDEHLQRKVVMGSPATSATQQVSERSGKWNINFMPTEKGPLMGGSTGYPNANVGNSALASDRRESSKAFVDNHGFDNVEKLRAERIEQQGFIGRSIRSLHSSEEQNKKDFVVHFLAIRNNAFVTVTDMKGNKKLGASAGSLEEFKGGARLSRYAAQACAEHVGRISRNLGMKSVVMKVKGFTFFGKKKKTILSWREGYTSGFGGGDLPRLVSIRDVTQLPHNGCRLPKKRRI</sequence>
<keyword evidence="3" id="KW-0687">Ribonucleoprotein</keyword>
<evidence type="ECO:0000313" key="4">
    <source>
        <dbReference type="EMBL" id="PIA42124.1"/>
    </source>
</evidence>
<evidence type="ECO:0000256" key="1">
    <source>
        <dbReference type="ARBA" id="ARBA00006194"/>
    </source>
</evidence>
<dbReference type="Proteomes" id="UP000230069">
    <property type="component" value="Unassembled WGS sequence"/>
</dbReference>
<dbReference type="SUPFAM" id="SSF53137">
    <property type="entry name" value="Translational machinery components"/>
    <property type="match status" value="1"/>
</dbReference>
<dbReference type="GO" id="GO:0005840">
    <property type="term" value="C:ribosome"/>
    <property type="evidence" value="ECO:0007669"/>
    <property type="project" value="UniProtKB-KW"/>
</dbReference>
<comment type="similarity">
    <text evidence="1">Belongs to the universal ribosomal protein uS11 family.</text>
</comment>
<reference evidence="4 5" key="1">
    <citation type="submission" date="2017-09" db="EMBL/GenBank/DDBJ databases">
        <title>WGS assembly of Aquilegia coerulea Goldsmith.</title>
        <authorList>
            <person name="Hodges S."/>
            <person name="Kramer E."/>
            <person name="Nordborg M."/>
            <person name="Tomkins J."/>
            <person name="Borevitz J."/>
            <person name="Derieg N."/>
            <person name="Yan J."/>
            <person name="Mihaltcheva S."/>
            <person name="Hayes R.D."/>
            <person name="Rokhsar D."/>
        </authorList>
    </citation>
    <scope>NUCLEOTIDE SEQUENCE [LARGE SCALE GENOMIC DNA]</scope>
    <source>
        <strain evidence="5">cv. Goldsmith</strain>
    </source>
</reference>
<dbReference type="EMBL" id="KZ305038">
    <property type="protein sequence ID" value="PIA42124.1"/>
    <property type="molecule type" value="Genomic_DNA"/>
</dbReference>
<dbReference type="InterPro" id="IPR036967">
    <property type="entry name" value="Ribosomal_uS11_sf"/>
</dbReference>
<dbReference type="Gene3D" id="3.30.420.80">
    <property type="entry name" value="Ribosomal protein S11"/>
    <property type="match status" value="1"/>
</dbReference>
<dbReference type="GO" id="GO:0003735">
    <property type="term" value="F:structural constituent of ribosome"/>
    <property type="evidence" value="ECO:0007669"/>
    <property type="project" value="InterPro"/>
</dbReference>
<dbReference type="OrthoDB" id="1845231at2759"/>
<dbReference type="PANTHER" id="PTHR11759">
    <property type="entry name" value="40S RIBOSOMAL PROTEIN S14/30S RIBOSOMAL PROTEIN S11"/>
    <property type="match status" value="1"/>
</dbReference>
<evidence type="ECO:0000256" key="2">
    <source>
        <dbReference type="ARBA" id="ARBA00022980"/>
    </source>
</evidence>
<protein>
    <recommendedName>
        <fullName evidence="6">Ribosomal protein S11</fullName>
    </recommendedName>
</protein>
<proteinExistence type="inferred from homology"/>
<gene>
    <name evidence="4" type="ORF">AQUCO_02100171v1</name>
</gene>
<evidence type="ECO:0008006" key="6">
    <source>
        <dbReference type="Google" id="ProtNLM"/>
    </source>
</evidence>
<dbReference type="GO" id="GO:1990904">
    <property type="term" value="C:ribonucleoprotein complex"/>
    <property type="evidence" value="ECO:0007669"/>
    <property type="project" value="UniProtKB-KW"/>
</dbReference>
<keyword evidence="2" id="KW-0689">Ribosomal protein</keyword>
<evidence type="ECO:0000313" key="5">
    <source>
        <dbReference type="Proteomes" id="UP000230069"/>
    </source>
</evidence>
<evidence type="ECO:0000256" key="3">
    <source>
        <dbReference type="ARBA" id="ARBA00023274"/>
    </source>
</evidence>
<dbReference type="AlphaFoldDB" id="A0A2G5DF66"/>
<keyword evidence="5" id="KW-1185">Reference proteome</keyword>